<organism evidence="2 3">
    <name type="scientific">Telmatocola sphagniphila</name>
    <dbReference type="NCBI Taxonomy" id="1123043"/>
    <lineage>
        <taxon>Bacteria</taxon>
        <taxon>Pseudomonadati</taxon>
        <taxon>Planctomycetota</taxon>
        <taxon>Planctomycetia</taxon>
        <taxon>Gemmatales</taxon>
        <taxon>Gemmataceae</taxon>
    </lineage>
</organism>
<keyword evidence="3" id="KW-1185">Reference proteome</keyword>
<reference evidence="2" key="1">
    <citation type="submission" date="2021-05" db="EMBL/GenBank/DDBJ databases">
        <title>Complete genome sequence of the cellulolytic planctomycete Telmatocola sphagniphila SP2T and characterization of the first cellulase from planctomycetes.</title>
        <authorList>
            <person name="Rakitin A.L."/>
            <person name="Beletsky A.V."/>
            <person name="Naumoff D.G."/>
            <person name="Kulichevskaya I.S."/>
            <person name="Mardanov A.V."/>
            <person name="Ravin N.V."/>
            <person name="Dedysh S.N."/>
        </authorList>
    </citation>
    <scope>NUCLEOTIDE SEQUENCE</scope>
    <source>
        <strain evidence="2">SP2T</strain>
    </source>
</reference>
<dbReference type="AlphaFoldDB" id="A0A8E6ETU7"/>
<dbReference type="RefSeq" id="WP_213494298.1">
    <property type="nucleotide sequence ID" value="NZ_CP074694.1"/>
</dbReference>
<accession>A0A8E6ETU7</accession>
<gene>
    <name evidence="2" type="ORF">KIH39_16390</name>
</gene>
<evidence type="ECO:0000313" key="2">
    <source>
        <dbReference type="EMBL" id="QVL30427.1"/>
    </source>
</evidence>
<feature type="transmembrane region" description="Helical" evidence="1">
    <location>
        <begin position="98"/>
        <end position="120"/>
    </location>
</feature>
<dbReference type="InterPro" id="IPR046737">
    <property type="entry name" value="DUF6629"/>
</dbReference>
<dbReference type="Proteomes" id="UP000676194">
    <property type="component" value="Chromosome"/>
</dbReference>
<sequence>MCFSPEASFTVGAGLIPAGLFCIRQAVRINPRTIYLACIPLVFGIQQICEGFVWQNITGTGENLRLSSLAFLFFAIAFWPFWFPLVAAIMEPPSTKKWLFWGFAILSTFWLFAMYLPLVFGPSELLITRVERHSIQYYYPDLWIYQYLPKTPLRIIYFLMVALPMAFSSESLGKIPGLALGISAGVTIALYDYAFVSVWCFFAAVLSFYLVIMFYQLPNKEKPSL</sequence>
<evidence type="ECO:0000256" key="1">
    <source>
        <dbReference type="SAM" id="Phobius"/>
    </source>
</evidence>
<feature type="transmembrane region" description="Helical" evidence="1">
    <location>
        <begin position="33"/>
        <end position="54"/>
    </location>
</feature>
<feature type="transmembrane region" description="Helical" evidence="1">
    <location>
        <begin position="66"/>
        <end position="86"/>
    </location>
</feature>
<feature type="transmembrane region" description="Helical" evidence="1">
    <location>
        <begin position="7"/>
        <end position="27"/>
    </location>
</feature>
<dbReference type="EMBL" id="CP074694">
    <property type="protein sequence ID" value="QVL30427.1"/>
    <property type="molecule type" value="Genomic_DNA"/>
</dbReference>
<evidence type="ECO:0000313" key="3">
    <source>
        <dbReference type="Proteomes" id="UP000676194"/>
    </source>
</evidence>
<protein>
    <submittedName>
        <fullName evidence="2">Uncharacterized protein</fullName>
    </submittedName>
</protein>
<feature type="transmembrane region" description="Helical" evidence="1">
    <location>
        <begin position="193"/>
        <end position="215"/>
    </location>
</feature>
<keyword evidence="1" id="KW-0812">Transmembrane</keyword>
<dbReference type="KEGG" id="tsph:KIH39_16390"/>
<name>A0A8E6ETU7_9BACT</name>
<keyword evidence="1" id="KW-1133">Transmembrane helix</keyword>
<keyword evidence="1" id="KW-0472">Membrane</keyword>
<dbReference type="Pfam" id="PF20334">
    <property type="entry name" value="DUF6629"/>
    <property type="match status" value="1"/>
</dbReference>
<proteinExistence type="predicted"/>